<accession>A0ABR6C0V7</accession>
<sequence length="71" mass="7516">MSTIPKDIAAKADAVYDALGRGSLADTGAIARAIFAERERCAMVADGIAERERGERASTAEHIAQSIRGQK</sequence>
<reference evidence="2 3" key="1">
    <citation type="submission" date="2020-08" db="EMBL/GenBank/DDBJ databases">
        <title>Genomic Encyclopedia of Type Strains, Phase IV (KMG-IV): sequencing the most valuable type-strain genomes for metagenomic binning, comparative biology and taxonomic classification.</title>
        <authorList>
            <person name="Goeker M."/>
        </authorList>
    </citation>
    <scope>NUCLEOTIDE SEQUENCE [LARGE SCALE GENOMIC DNA]</scope>
    <source>
        <strain evidence="2 3">DSM 17455</strain>
    </source>
</reference>
<feature type="region of interest" description="Disordered" evidence="1">
    <location>
        <begin position="52"/>
        <end position="71"/>
    </location>
</feature>
<gene>
    <name evidence="2" type="ORF">HNQ97_000588</name>
</gene>
<organism evidence="2 3">
    <name type="scientific">Aminobacter ciceronei</name>
    <dbReference type="NCBI Taxonomy" id="150723"/>
    <lineage>
        <taxon>Bacteria</taxon>
        <taxon>Pseudomonadati</taxon>
        <taxon>Pseudomonadota</taxon>
        <taxon>Alphaproteobacteria</taxon>
        <taxon>Hyphomicrobiales</taxon>
        <taxon>Phyllobacteriaceae</taxon>
        <taxon>Aminobacter</taxon>
    </lineage>
</organism>
<proteinExistence type="predicted"/>
<evidence type="ECO:0000313" key="2">
    <source>
        <dbReference type="EMBL" id="MBA9018602.1"/>
    </source>
</evidence>
<dbReference type="EMBL" id="JACJHZ010000002">
    <property type="protein sequence ID" value="MBA9018602.1"/>
    <property type="molecule type" value="Genomic_DNA"/>
</dbReference>
<name>A0ABR6C0V7_9HYPH</name>
<dbReference type="RefSeq" id="WP_182573446.1">
    <property type="nucleotide sequence ID" value="NZ_JACJHY010000002.1"/>
</dbReference>
<dbReference type="Proteomes" id="UP000587524">
    <property type="component" value="Unassembled WGS sequence"/>
</dbReference>
<evidence type="ECO:0000313" key="3">
    <source>
        <dbReference type="Proteomes" id="UP000587524"/>
    </source>
</evidence>
<protein>
    <submittedName>
        <fullName evidence="2">Uncharacterized protein</fullName>
    </submittedName>
</protein>
<keyword evidence="3" id="KW-1185">Reference proteome</keyword>
<evidence type="ECO:0000256" key="1">
    <source>
        <dbReference type="SAM" id="MobiDB-lite"/>
    </source>
</evidence>
<comment type="caution">
    <text evidence="2">The sequence shown here is derived from an EMBL/GenBank/DDBJ whole genome shotgun (WGS) entry which is preliminary data.</text>
</comment>